<dbReference type="InterPro" id="IPR037185">
    <property type="entry name" value="EmrE-like"/>
</dbReference>
<name>A0A2S5DAI5_9NEIS</name>
<dbReference type="EMBL" id="PQWB01000189">
    <property type="protein sequence ID" value="POZ60011.1"/>
    <property type="molecule type" value="Genomic_DNA"/>
</dbReference>
<keyword evidence="3 6" id="KW-0812">Transmembrane</keyword>
<dbReference type="RefSeq" id="WP_103904521.1">
    <property type="nucleotide sequence ID" value="NZ_PQWB01000189.1"/>
</dbReference>
<feature type="transmembrane region" description="Helical" evidence="6">
    <location>
        <begin position="214"/>
        <end position="237"/>
    </location>
</feature>
<evidence type="ECO:0000313" key="8">
    <source>
        <dbReference type="EMBL" id="POZ60011.1"/>
    </source>
</evidence>
<dbReference type="SUPFAM" id="SSF103481">
    <property type="entry name" value="Multidrug resistance efflux transporter EmrE"/>
    <property type="match status" value="2"/>
</dbReference>
<comment type="subcellular location">
    <subcellularLocation>
        <location evidence="1">Cell membrane</location>
        <topology evidence="1">Multi-pass membrane protein</topology>
    </subcellularLocation>
</comment>
<feature type="transmembrane region" description="Helical" evidence="6">
    <location>
        <begin position="189"/>
        <end position="208"/>
    </location>
</feature>
<keyword evidence="9" id="KW-1185">Reference proteome</keyword>
<keyword evidence="5 6" id="KW-0472">Membrane</keyword>
<comment type="caution">
    <text evidence="8">The sequence shown here is derived from an EMBL/GenBank/DDBJ whole genome shotgun (WGS) entry which is preliminary data.</text>
</comment>
<feature type="domain" description="EamA" evidence="7">
    <location>
        <begin position="9"/>
        <end position="145"/>
    </location>
</feature>
<feature type="transmembrane region" description="Helical" evidence="6">
    <location>
        <begin position="77"/>
        <end position="98"/>
    </location>
</feature>
<feature type="transmembrane region" description="Helical" evidence="6">
    <location>
        <begin position="131"/>
        <end position="148"/>
    </location>
</feature>
<dbReference type="InterPro" id="IPR050638">
    <property type="entry name" value="AA-Vitamin_Transporters"/>
</dbReference>
<dbReference type="GO" id="GO:0005886">
    <property type="term" value="C:plasma membrane"/>
    <property type="evidence" value="ECO:0007669"/>
    <property type="project" value="UniProtKB-SubCell"/>
</dbReference>
<feature type="transmembrane region" description="Helical" evidence="6">
    <location>
        <begin position="272"/>
        <end position="289"/>
    </location>
</feature>
<evidence type="ECO:0000259" key="7">
    <source>
        <dbReference type="Pfam" id="PF00892"/>
    </source>
</evidence>
<dbReference type="PANTHER" id="PTHR32322">
    <property type="entry name" value="INNER MEMBRANE TRANSPORTER"/>
    <property type="match status" value="1"/>
</dbReference>
<evidence type="ECO:0000256" key="3">
    <source>
        <dbReference type="ARBA" id="ARBA00022692"/>
    </source>
</evidence>
<evidence type="ECO:0000256" key="2">
    <source>
        <dbReference type="ARBA" id="ARBA00022475"/>
    </source>
</evidence>
<feature type="transmembrane region" description="Helical" evidence="6">
    <location>
        <begin position="160"/>
        <end position="177"/>
    </location>
</feature>
<feature type="transmembrane region" description="Helical" evidence="6">
    <location>
        <begin position="249"/>
        <end position="266"/>
    </location>
</feature>
<dbReference type="OrthoDB" id="5729944at2"/>
<evidence type="ECO:0000256" key="1">
    <source>
        <dbReference type="ARBA" id="ARBA00004651"/>
    </source>
</evidence>
<feature type="transmembrane region" description="Helical" evidence="6">
    <location>
        <begin position="104"/>
        <end position="122"/>
    </location>
</feature>
<accession>A0A2S5DAI5</accession>
<dbReference type="Pfam" id="PF00892">
    <property type="entry name" value="EamA"/>
    <property type="match status" value="2"/>
</dbReference>
<dbReference type="AlphaFoldDB" id="A0A2S5DAI5"/>
<feature type="domain" description="EamA" evidence="7">
    <location>
        <begin position="160"/>
        <end position="288"/>
    </location>
</feature>
<feature type="transmembrane region" description="Helical" evidence="6">
    <location>
        <begin position="37"/>
        <end position="56"/>
    </location>
</feature>
<keyword evidence="2" id="KW-1003">Cell membrane</keyword>
<proteinExistence type="predicted"/>
<sequence>MSSAHNQKKAYAFGLGAVLAWSTVASAFKLSLQYLSPMQLVLYASLASLLCLLSILAWQGRLSELIAAFRAHWKASLLFGAVNPFIYYLVLFEAYSLLPAQEAQAINYTWALTMTLLAVPLLKQKLRLQDATAALICYLGVLVIGTRGQLLELHFSNQQGVLLALASTLLWAGYWIFNTRDAREPVLGLTLNFACSLPLSLAWCAWHGQLALPAWQGLAGAAYVGALEMGFTFVLWLSAMKLTRSTASIANLIFLSPLVSLLLIHLIVGEAILPSTLLGLALILGGLAAQKLPRGRGSQARLAAGKD</sequence>
<gene>
    <name evidence="8" type="ORF">C2I19_21025</name>
</gene>
<evidence type="ECO:0000256" key="6">
    <source>
        <dbReference type="SAM" id="Phobius"/>
    </source>
</evidence>
<evidence type="ECO:0000313" key="9">
    <source>
        <dbReference type="Proteomes" id="UP000237082"/>
    </source>
</evidence>
<dbReference type="PANTHER" id="PTHR32322:SF18">
    <property type="entry name" value="S-ADENOSYLMETHIONINE_S-ADENOSYLHOMOCYSTEINE TRANSPORTER"/>
    <property type="match status" value="1"/>
</dbReference>
<protein>
    <submittedName>
        <fullName evidence="8">EamA family transporter</fullName>
    </submittedName>
</protein>
<reference evidence="9" key="1">
    <citation type="submission" date="2018-02" db="EMBL/GenBank/DDBJ databases">
        <authorList>
            <person name="O'Hara-Hanley K."/>
            <person name="Soby S."/>
        </authorList>
    </citation>
    <scope>NUCLEOTIDE SEQUENCE [LARGE SCALE GENOMIC DNA]</scope>
    <source>
        <strain evidence="9">MWU14-2602</strain>
    </source>
</reference>
<dbReference type="InterPro" id="IPR000620">
    <property type="entry name" value="EamA_dom"/>
</dbReference>
<keyword evidence="4 6" id="KW-1133">Transmembrane helix</keyword>
<evidence type="ECO:0000256" key="4">
    <source>
        <dbReference type="ARBA" id="ARBA00022989"/>
    </source>
</evidence>
<evidence type="ECO:0000256" key="5">
    <source>
        <dbReference type="ARBA" id="ARBA00023136"/>
    </source>
</evidence>
<dbReference type="Proteomes" id="UP000237082">
    <property type="component" value="Unassembled WGS sequence"/>
</dbReference>
<organism evidence="8 9">
    <name type="scientific">Chromobacterium alticapitis</name>
    <dbReference type="NCBI Taxonomy" id="2073169"/>
    <lineage>
        <taxon>Bacteria</taxon>
        <taxon>Pseudomonadati</taxon>
        <taxon>Pseudomonadota</taxon>
        <taxon>Betaproteobacteria</taxon>
        <taxon>Neisseriales</taxon>
        <taxon>Chromobacteriaceae</taxon>
        <taxon>Chromobacterium</taxon>
    </lineage>
</organism>